<evidence type="ECO:0000313" key="3">
    <source>
        <dbReference type="Proteomes" id="UP001596056"/>
    </source>
</evidence>
<gene>
    <name evidence="2" type="ORF">ACFPOC_09480</name>
</gene>
<sequence>MTGGPEGQGKAGRRRGGAVAASALLAVALAGCARPEAPQAVAAAQEAPAPDPTLAPGDIPAPEAFHATEPGLWDGRPSLGGLWVAHPDAAQPERVRILNLDTGQSVTGALFRRERDLPGPALQVSSGAAAALGMLAGAPATLDVLALRRATTASSDTPIAGGDIVAASDNAADG</sequence>
<accession>A0ABW0SDC0</accession>
<protein>
    <submittedName>
        <fullName evidence="2">Uncharacterized protein</fullName>
    </submittedName>
</protein>
<evidence type="ECO:0000256" key="1">
    <source>
        <dbReference type="SAM" id="MobiDB-lite"/>
    </source>
</evidence>
<feature type="region of interest" description="Disordered" evidence="1">
    <location>
        <begin position="37"/>
        <end position="67"/>
    </location>
</feature>
<keyword evidence="3" id="KW-1185">Reference proteome</keyword>
<organism evidence="2 3">
    <name type="scientific">Rubellimicrobium aerolatum</name>
    <dbReference type="NCBI Taxonomy" id="490979"/>
    <lineage>
        <taxon>Bacteria</taxon>
        <taxon>Pseudomonadati</taxon>
        <taxon>Pseudomonadota</taxon>
        <taxon>Alphaproteobacteria</taxon>
        <taxon>Rhodobacterales</taxon>
        <taxon>Roseobacteraceae</taxon>
        <taxon>Rubellimicrobium</taxon>
    </lineage>
</organism>
<dbReference type="Proteomes" id="UP001596056">
    <property type="component" value="Unassembled WGS sequence"/>
</dbReference>
<dbReference type="RefSeq" id="WP_342454170.1">
    <property type="nucleotide sequence ID" value="NZ_JAGGJP010000008.1"/>
</dbReference>
<proteinExistence type="predicted"/>
<comment type="caution">
    <text evidence="2">The sequence shown here is derived from an EMBL/GenBank/DDBJ whole genome shotgun (WGS) entry which is preliminary data.</text>
</comment>
<evidence type="ECO:0000313" key="2">
    <source>
        <dbReference type="EMBL" id="MFC5566644.1"/>
    </source>
</evidence>
<name>A0ABW0SDC0_9RHOB</name>
<reference evidence="3" key="1">
    <citation type="journal article" date="2019" name="Int. J. Syst. Evol. Microbiol.">
        <title>The Global Catalogue of Microorganisms (GCM) 10K type strain sequencing project: providing services to taxonomists for standard genome sequencing and annotation.</title>
        <authorList>
            <consortium name="The Broad Institute Genomics Platform"/>
            <consortium name="The Broad Institute Genome Sequencing Center for Infectious Disease"/>
            <person name="Wu L."/>
            <person name="Ma J."/>
        </authorList>
    </citation>
    <scope>NUCLEOTIDE SEQUENCE [LARGE SCALE GENOMIC DNA]</scope>
    <source>
        <strain evidence="3">KACC 11588</strain>
    </source>
</reference>
<dbReference type="EMBL" id="JBHSNA010000006">
    <property type="protein sequence ID" value="MFC5566644.1"/>
    <property type="molecule type" value="Genomic_DNA"/>
</dbReference>
<feature type="compositionally biased region" description="Low complexity" evidence="1">
    <location>
        <begin position="37"/>
        <end position="48"/>
    </location>
</feature>